<dbReference type="AlphaFoldDB" id="I4D785"/>
<proteinExistence type="predicted"/>
<accession>I4D785</accession>
<dbReference type="HOGENOM" id="CLU_3167183_0_0_9"/>
<reference evidence="1 2" key="1">
    <citation type="journal article" date="2012" name="J. Bacteriol.">
        <title>Complete genome sequences of Desulfosporosinus orientis DSM765T, Desulfosporosinus youngiae DSM17734T, Desulfosporosinus meridiei DSM13257T, and Desulfosporosinus acidiphilus DSM22704T.</title>
        <authorList>
            <person name="Pester M."/>
            <person name="Brambilla E."/>
            <person name="Alazard D."/>
            <person name="Rattei T."/>
            <person name="Weinmaier T."/>
            <person name="Han J."/>
            <person name="Lucas S."/>
            <person name="Lapidus A."/>
            <person name="Cheng J.F."/>
            <person name="Goodwin L."/>
            <person name="Pitluck S."/>
            <person name="Peters L."/>
            <person name="Ovchinnikova G."/>
            <person name="Teshima H."/>
            <person name="Detter J.C."/>
            <person name="Han C.S."/>
            <person name="Tapia R."/>
            <person name="Land M.L."/>
            <person name="Hauser L."/>
            <person name="Kyrpides N.C."/>
            <person name="Ivanova N.N."/>
            <person name="Pagani I."/>
            <person name="Huntmann M."/>
            <person name="Wei C.L."/>
            <person name="Davenport K.W."/>
            <person name="Daligault H."/>
            <person name="Chain P.S."/>
            <person name="Chen A."/>
            <person name="Mavromatis K."/>
            <person name="Markowitz V."/>
            <person name="Szeto E."/>
            <person name="Mikhailova N."/>
            <person name="Pati A."/>
            <person name="Wagner M."/>
            <person name="Woyke T."/>
            <person name="Ollivier B."/>
            <person name="Klenk H.P."/>
            <person name="Spring S."/>
            <person name="Loy A."/>
        </authorList>
    </citation>
    <scope>NUCLEOTIDE SEQUENCE [LARGE SCALE GENOMIC DNA]</scope>
    <source>
        <strain evidence="2">DSM 22704 / JCM 16185 / SJ4</strain>
    </source>
</reference>
<gene>
    <name evidence="1" type="ordered locus">Desaci_2728</name>
</gene>
<evidence type="ECO:0000313" key="1">
    <source>
        <dbReference type="EMBL" id="AFM41659.1"/>
    </source>
</evidence>
<protein>
    <submittedName>
        <fullName evidence="1">Uncharacterized protein</fullName>
    </submittedName>
</protein>
<dbReference type="OrthoDB" id="2356617at2"/>
<dbReference type="RefSeq" id="WP_014827654.1">
    <property type="nucleotide sequence ID" value="NC_018068.1"/>
</dbReference>
<dbReference type="KEGG" id="dai:Desaci_2728"/>
<evidence type="ECO:0000313" key="2">
    <source>
        <dbReference type="Proteomes" id="UP000002892"/>
    </source>
</evidence>
<sequence>MPQQLSMDETLNLHEILSSKNVAITKSATNNQIQMDIKNAANVLNLL</sequence>
<dbReference type="Proteomes" id="UP000002892">
    <property type="component" value="Chromosome"/>
</dbReference>
<name>I4D785_DESAJ</name>
<keyword evidence="2" id="KW-1185">Reference proteome</keyword>
<dbReference type="EMBL" id="CP003639">
    <property type="protein sequence ID" value="AFM41659.1"/>
    <property type="molecule type" value="Genomic_DNA"/>
</dbReference>
<organism evidence="1 2">
    <name type="scientific">Desulfosporosinus acidiphilus (strain DSM 22704 / JCM 16185 / SJ4)</name>
    <dbReference type="NCBI Taxonomy" id="646529"/>
    <lineage>
        <taxon>Bacteria</taxon>
        <taxon>Bacillati</taxon>
        <taxon>Bacillota</taxon>
        <taxon>Clostridia</taxon>
        <taxon>Eubacteriales</taxon>
        <taxon>Desulfitobacteriaceae</taxon>
        <taxon>Desulfosporosinus</taxon>
    </lineage>
</organism>